<feature type="region of interest" description="Disordered" evidence="1">
    <location>
        <begin position="335"/>
        <end position="361"/>
    </location>
</feature>
<dbReference type="InterPro" id="IPR042935">
    <property type="entry name" value="Tad1"/>
</dbReference>
<dbReference type="STRING" id="77044.A0A1W2TP74"/>
<feature type="compositionally biased region" description="Basic and acidic residues" evidence="1">
    <location>
        <begin position="274"/>
        <end position="290"/>
    </location>
</feature>
<sequence length="502" mass="53090">MTAQPDLVASLVQQEFDKLPAKRKPVVRDNGLCEWVPLSGIVAEGRGGKLTCLSLATGMKCLPSSKLSQAQGNVLHDWHAEILAIRAFNCFVLDECRALAGDSGGSSAFLRRRTSTERTSVSDSDEWHGQPFAWREDVLLHMYCSEAPCGDASMELTMASQADATPWATPRAPDQGGSSSPTPSAAALVSRPLEPGTLLPGRAYFSELGIVRRKPSRGDAPPTLSKSCSDKLSLRQCTSLLSSVASLLVSPENAYLATLTLPSAQYSASGCRRAFSDGKGESDGEGDRNADSPQQQARMAPLVAAANQGREPGGGGGYAFKPFAVRTTDLEFSFSRRSAQAQRTTPPSSCSSSSRPNTDAQVKLTPSNLAAALTASGRLEATLNGVLQGRKASDAGARGASFASRRRTWGLAAEAAGALLLRSEGEDEDELIRQALGVPSRHQNHYPSCSSATAAATAAGGPMYGDVKNDPLLGPRRRAKEAAQRLALKGWVRNLGDEDFVL</sequence>
<protein>
    <submittedName>
        <fullName evidence="3">Putative tRNA-specific adenosine deaminase</fullName>
    </submittedName>
</protein>
<gene>
    <name evidence="3" type="ORF">SAMD00023353_4200370</name>
</gene>
<dbReference type="InterPro" id="IPR002466">
    <property type="entry name" value="A_deamin"/>
</dbReference>
<dbReference type="Proteomes" id="UP000054516">
    <property type="component" value="Unassembled WGS sequence"/>
</dbReference>
<proteinExistence type="predicted"/>
<feature type="compositionally biased region" description="Low complexity" evidence="1">
    <location>
        <begin position="178"/>
        <end position="187"/>
    </location>
</feature>
<dbReference type="Pfam" id="PF02137">
    <property type="entry name" value="A_deamin"/>
    <property type="match status" value="1"/>
</dbReference>
<dbReference type="AlphaFoldDB" id="A0A1W2TP74"/>
<evidence type="ECO:0000259" key="2">
    <source>
        <dbReference type="PROSITE" id="PS50141"/>
    </source>
</evidence>
<dbReference type="GO" id="GO:0002100">
    <property type="term" value="P:tRNA wobble adenosine to inosine editing"/>
    <property type="evidence" value="ECO:0007669"/>
    <property type="project" value="InterPro"/>
</dbReference>
<evidence type="ECO:0000313" key="3">
    <source>
        <dbReference type="EMBL" id="GAP90195.1"/>
    </source>
</evidence>
<organism evidence="3">
    <name type="scientific">Rosellinia necatrix</name>
    <name type="common">White root-rot fungus</name>
    <dbReference type="NCBI Taxonomy" id="77044"/>
    <lineage>
        <taxon>Eukaryota</taxon>
        <taxon>Fungi</taxon>
        <taxon>Dikarya</taxon>
        <taxon>Ascomycota</taxon>
        <taxon>Pezizomycotina</taxon>
        <taxon>Sordariomycetes</taxon>
        <taxon>Xylariomycetidae</taxon>
        <taxon>Xylariales</taxon>
        <taxon>Xylariaceae</taxon>
        <taxon>Rosellinia</taxon>
    </lineage>
</organism>
<dbReference type="PANTHER" id="PTHR47803:SF1">
    <property type="entry name" value="TRNA-SPECIFIC ADENOSINE DEAMINASE 1"/>
    <property type="match status" value="1"/>
</dbReference>
<accession>A0A1W2TP74</accession>
<dbReference type="OrthoDB" id="10268011at2759"/>
<feature type="region of interest" description="Disordered" evidence="1">
    <location>
        <begin position="162"/>
        <end position="188"/>
    </location>
</feature>
<evidence type="ECO:0000256" key="1">
    <source>
        <dbReference type="SAM" id="MobiDB-lite"/>
    </source>
</evidence>
<dbReference type="SMART" id="SM00552">
    <property type="entry name" value="ADEAMc"/>
    <property type="match status" value="1"/>
</dbReference>
<dbReference type="GO" id="GO:0043829">
    <property type="term" value="F:tRNA-specific adenosine-37 deaminase activity"/>
    <property type="evidence" value="ECO:0007669"/>
    <property type="project" value="TreeGrafter"/>
</dbReference>
<dbReference type="OMA" id="PDIKIYM"/>
<dbReference type="PANTHER" id="PTHR47803">
    <property type="entry name" value="TRNA-SPECIFIC ADENOSINE DEAMINASE 1"/>
    <property type="match status" value="1"/>
</dbReference>
<keyword evidence="4" id="KW-1185">Reference proteome</keyword>
<reference evidence="3" key="1">
    <citation type="submission" date="2016-03" db="EMBL/GenBank/DDBJ databases">
        <title>Draft genome sequence of Rosellinia necatrix.</title>
        <authorList>
            <person name="Kanematsu S."/>
        </authorList>
    </citation>
    <scope>NUCLEOTIDE SEQUENCE [LARGE SCALE GENOMIC DNA]</scope>
    <source>
        <strain evidence="3">W97</strain>
    </source>
</reference>
<feature type="compositionally biased region" description="Polar residues" evidence="1">
    <location>
        <begin position="335"/>
        <end position="347"/>
    </location>
</feature>
<feature type="domain" description="A to I editase" evidence="2">
    <location>
        <begin position="54"/>
        <end position="275"/>
    </location>
</feature>
<dbReference type="PROSITE" id="PS50141">
    <property type="entry name" value="A_DEAMIN_EDITASE"/>
    <property type="match status" value="1"/>
</dbReference>
<dbReference type="EMBL" id="DF977487">
    <property type="protein sequence ID" value="GAP90195.1"/>
    <property type="molecule type" value="Genomic_DNA"/>
</dbReference>
<evidence type="ECO:0000313" key="4">
    <source>
        <dbReference type="Proteomes" id="UP000054516"/>
    </source>
</evidence>
<feature type="region of interest" description="Disordered" evidence="1">
    <location>
        <begin position="272"/>
        <end position="298"/>
    </location>
</feature>
<name>A0A1W2TP74_ROSNE</name>
<feature type="region of interest" description="Disordered" evidence="1">
    <location>
        <begin position="104"/>
        <end position="127"/>
    </location>
</feature>
<dbReference type="GO" id="GO:0003723">
    <property type="term" value="F:RNA binding"/>
    <property type="evidence" value="ECO:0007669"/>
    <property type="project" value="InterPro"/>
</dbReference>